<dbReference type="AlphaFoldDB" id="A0A2J4YLP4"/>
<dbReference type="Pfam" id="PF21447">
    <property type="entry name" value="Ppx-GppA_III"/>
    <property type="match status" value="1"/>
</dbReference>
<dbReference type="Gene3D" id="1.10.3210.10">
    <property type="entry name" value="Hypothetical protein af1432"/>
    <property type="match status" value="1"/>
</dbReference>
<dbReference type="Gene3D" id="3.30.70.2260">
    <property type="match status" value="1"/>
</dbReference>
<protein>
    <submittedName>
        <fullName evidence="2">Exopolyphosphatase</fullName>
    </submittedName>
</protein>
<dbReference type="Proteomes" id="UP000234661">
    <property type="component" value="Unassembled WGS sequence"/>
</dbReference>
<dbReference type="SUPFAM" id="SSF109604">
    <property type="entry name" value="HD-domain/PDEase-like"/>
    <property type="match status" value="1"/>
</dbReference>
<gene>
    <name evidence="2" type="ORF">CWM85_28230</name>
</gene>
<evidence type="ECO:0000259" key="1">
    <source>
        <dbReference type="Pfam" id="PF21447"/>
    </source>
</evidence>
<feature type="non-terminal residue" evidence="2">
    <location>
        <position position="1"/>
    </location>
</feature>
<proteinExistence type="predicted"/>
<evidence type="ECO:0000313" key="2">
    <source>
        <dbReference type="EMBL" id="PLM51723.1"/>
    </source>
</evidence>
<dbReference type="EMBL" id="PIET01001229">
    <property type="protein sequence ID" value="PLM51723.1"/>
    <property type="molecule type" value="Genomic_DNA"/>
</dbReference>
<reference evidence="2 3" key="1">
    <citation type="submission" date="2017-11" db="EMBL/GenBank/DDBJ databases">
        <authorList>
            <person name="Han C.G."/>
        </authorList>
    </citation>
    <scope>NUCLEOTIDE SEQUENCE [LARGE SCALE GENOMIC DNA]</scope>
    <source>
        <strain evidence="2 3">A2</strain>
    </source>
</reference>
<reference evidence="2 3" key="2">
    <citation type="submission" date="2018-01" db="EMBL/GenBank/DDBJ databases">
        <title>Genomic study of Klebsiella pneumoniae.</title>
        <authorList>
            <person name="Yang Y."/>
            <person name="Bicalho R."/>
        </authorList>
    </citation>
    <scope>NUCLEOTIDE SEQUENCE [LARGE SCALE GENOMIC DNA]</scope>
    <source>
        <strain evidence="2 3">A2</strain>
    </source>
</reference>
<organism evidence="2 3">
    <name type="scientific">Klebsiella michiganensis</name>
    <dbReference type="NCBI Taxonomy" id="1134687"/>
    <lineage>
        <taxon>Bacteria</taxon>
        <taxon>Pseudomonadati</taxon>
        <taxon>Pseudomonadota</taxon>
        <taxon>Gammaproteobacteria</taxon>
        <taxon>Enterobacterales</taxon>
        <taxon>Enterobacteriaceae</taxon>
        <taxon>Klebsiella/Raoultella group</taxon>
        <taxon>Klebsiella</taxon>
    </lineage>
</organism>
<accession>A0A2J4YLP4</accession>
<feature type="domain" description="Ppx/GppA phosphatase C-terminal" evidence="1">
    <location>
        <begin position="1"/>
        <end position="81"/>
    </location>
</feature>
<evidence type="ECO:0000313" key="3">
    <source>
        <dbReference type="Proteomes" id="UP000234661"/>
    </source>
</evidence>
<comment type="caution">
    <text evidence="2">The sequence shown here is derived from an EMBL/GenBank/DDBJ whole genome shotgun (WGS) entry which is preliminary data.</text>
</comment>
<name>A0A2J4YLP4_9ENTR</name>
<sequence>RYHRKAIKLDDLPRFTLFKKKQFLPLIQLLRLGVLLNNQRQATTTPPSLTLKTEANHWTLTFPHDWFSQNALVLLDLEKEQEYWEGVPDWWLKISEEEKPDAAS</sequence>
<dbReference type="InterPro" id="IPR048950">
    <property type="entry name" value="Ppx_GppA_C"/>
</dbReference>